<evidence type="ECO:0000256" key="8">
    <source>
        <dbReference type="SAM" id="Coils"/>
    </source>
</evidence>
<keyword evidence="4" id="KW-0493">Microtubule</keyword>
<dbReference type="OrthoDB" id="2130750at2759"/>
<feature type="region of interest" description="Disordered" evidence="9">
    <location>
        <begin position="1050"/>
        <end position="1087"/>
    </location>
</feature>
<dbReference type="Gene3D" id="2.30.30.190">
    <property type="entry name" value="CAP Gly-rich-like domain"/>
    <property type="match status" value="1"/>
</dbReference>
<dbReference type="SUPFAM" id="SSF74924">
    <property type="entry name" value="Cap-Gly domain"/>
    <property type="match status" value="1"/>
</dbReference>
<dbReference type="KEGG" id="hir:HETIRDRAFT_42360"/>
<dbReference type="Pfam" id="PF01302">
    <property type="entry name" value="CAP_GLY"/>
    <property type="match status" value="1"/>
</dbReference>
<dbReference type="PANTHER" id="PTHR18916">
    <property type="entry name" value="DYNACTIN 1-RELATED MICROTUBULE-BINDING"/>
    <property type="match status" value="1"/>
</dbReference>
<keyword evidence="6 8" id="KW-0175">Coiled coil</keyword>
<dbReference type="PANTHER" id="PTHR18916:SF85">
    <property type="entry name" value="TUBULIN-FOLDING COFACTOR B"/>
    <property type="match status" value="1"/>
</dbReference>
<feature type="coiled-coil region" evidence="8">
    <location>
        <begin position="895"/>
        <end position="988"/>
    </location>
</feature>
<comment type="subcellular location">
    <subcellularLocation>
        <location evidence="1">Cytoplasm</location>
        <location evidence="1">Cytoskeleton</location>
    </subcellularLocation>
</comment>
<dbReference type="GeneID" id="20673917"/>
<proteinExistence type="inferred from homology"/>
<evidence type="ECO:0000256" key="4">
    <source>
        <dbReference type="ARBA" id="ARBA00022701"/>
    </source>
</evidence>
<dbReference type="GO" id="GO:0005634">
    <property type="term" value="C:nucleus"/>
    <property type="evidence" value="ECO:0007669"/>
    <property type="project" value="TreeGrafter"/>
</dbReference>
<feature type="coiled-coil region" evidence="8">
    <location>
        <begin position="214"/>
        <end position="493"/>
    </location>
</feature>
<feature type="compositionally biased region" description="Polar residues" evidence="9">
    <location>
        <begin position="85"/>
        <end position="95"/>
    </location>
</feature>
<dbReference type="HOGENOM" id="CLU_002523_2_0_1"/>
<dbReference type="PROSITE" id="PS00845">
    <property type="entry name" value="CAP_GLY_1"/>
    <property type="match status" value="1"/>
</dbReference>
<evidence type="ECO:0000256" key="9">
    <source>
        <dbReference type="SAM" id="MobiDB-lite"/>
    </source>
</evidence>
<evidence type="ECO:0000259" key="10">
    <source>
        <dbReference type="PROSITE" id="PS50245"/>
    </source>
</evidence>
<accession>W4KLB0</accession>
<dbReference type="GO" id="GO:0030286">
    <property type="term" value="C:dynein complex"/>
    <property type="evidence" value="ECO:0007669"/>
    <property type="project" value="UniProtKB-KW"/>
</dbReference>
<keyword evidence="3" id="KW-0963">Cytoplasm</keyword>
<gene>
    <name evidence="11" type="ORF">HETIRDRAFT_42360</name>
</gene>
<dbReference type="Proteomes" id="UP000030671">
    <property type="component" value="Unassembled WGS sequence"/>
</dbReference>
<dbReference type="GO" id="GO:0005938">
    <property type="term" value="C:cell cortex"/>
    <property type="evidence" value="ECO:0007669"/>
    <property type="project" value="TreeGrafter"/>
</dbReference>
<protein>
    <recommendedName>
        <fullName evidence="10">CAP-Gly domain-containing protein</fullName>
    </recommendedName>
</protein>
<evidence type="ECO:0000256" key="6">
    <source>
        <dbReference type="ARBA" id="ARBA00023054"/>
    </source>
</evidence>
<dbReference type="GO" id="GO:0035371">
    <property type="term" value="C:microtubule plus-end"/>
    <property type="evidence" value="ECO:0007669"/>
    <property type="project" value="TreeGrafter"/>
</dbReference>
<evidence type="ECO:0000313" key="12">
    <source>
        <dbReference type="Proteomes" id="UP000030671"/>
    </source>
</evidence>
<evidence type="ECO:0000313" key="11">
    <source>
        <dbReference type="EMBL" id="ETW86612.1"/>
    </source>
</evidence>
<dbReference type="eggNOG" id="KOG0971">
    <property type="taxonomic scope" value="Eukaryota"/>
</dbReference>
<name>W4KLB0_HETIT</name>
<dbReference type="AlphaFoldDB" id="W4KLB0"/>
<keyword evidence="12" id="KW-1185">Reference proteome</keyword>
<evidence type="ECO:0000256" key="5">
    <source>
        <dbReference type="ARBA" id="ARBA00023017"/>
    </source>
</evidence>
<keyword evidence="7" id="KW-0206">Cytoskeleton</keyword>
<dbReference type="InParanoid" id="W4KLB0"/>
<dbReference type="RefSeq" id="XP_009540360.1">
    <property type="nucleotide sequence ID" value="XM_009542065.1"/>
</dbReference>
<dbReference type="GO" id="GO:0051010">
    <property type="term" value="F:microtubule plus-end binding"/>
    <property type="evidence" value="ECO:0007669"/>
    <property type="project" value="TreeGrafter"/>
</dbReference>
<dbReference type="STRING" id="747525.W4KLB0"/>
<dbReference type="SMART" id="SM01052">
    <property type="entry name" value="CAP_GLY"/>
    <property type="match status" value="1"/>
</dbReference>
<feature type="compositionally biased region" description="Pro residues" evidence="9">
    <location>
        <begin position="148"/>
        <end position="162"/>
    </location>
</feature>
<evidence type="ECO:0000256" key="2">
    <source>
        <dbReference type="ARBA" id="ARBA00011010"/>
    </source>
</evidence>
<feature type="coiled-coil region" evidence="8">
    <location>
        <begin position="750"/>
        <end position="777"/>
    </location>
</feature>
<dbReference type="InterPro" id="IPR000938">
    <property type="entry name" value="CAP-Gly_domain"/>
</dbReference>
<feature type="domain" description="CAP-Gly" evidence="10">
    <location>
        <begin position="25"/>
        <end position="67"/>
    </location>
</feature>
<evidence type="ECO:0000256" key="7">
    <source>
        <dbReference type="ARBA" id="ARBA00023212"/>
    </source>
</evidence>
<evidence type="ECO:0000256" key="3">
    <source>
        <dbReference type="ARBA" id="ARBA00022490"/>
    </source>
</evidence>
<dbReference type="PROSITE" id="PS50245">
    <property type="entry name" value="CAP_GLY_2"/>
    <property type="match status" value="1"/>
</dbReference>
<comment type="similarity">
    <text evidence="2">Belongs to the dynactin 150 kDa subunit family.</text>
</comment>
<dbReference type="Pfam" id="PF12455">
    <property type="entry name" value="Dynactin"/>
    <property type="match status" value="1"/>
</dbReference>
<sequence length="1169" mass="130618">MASIDPPVGATVEIPVGRGLVRFCGQTQFATGKWVGVELAELKGKNDGSVQGQSYFTCKMGHGVFVRPSQIKAIITEPPAPAPINNSSLRNSSVDISRKDEPSASGNNSAARTITLKPIPSPPLPMQPSTQQPSPILSTTPEFLTTSPPSPTIPKPPIPPPPEPDDQELQELRAKIRVLEAKRADDARHIRELETKLNEAESFVALRPKLQAKLNSQQTDLIAARRELADAQQLSELTETRLLDSQEQLEMAMLDKEVSEERAEAAEAEVEELKEKLAEVEVELGVLKGEGGGGSEAGGEVNITSSLQFIQLEKQNTRLKEALVRLRDITQETEQEQRRRIQEMEKDVMNVEELHSQLDSSLIKLANAETQIEDLKLQLDDALGAEEMLVQLTERNLMLGEKIEEMRITIEDLEALKELSDELEENHVETEKAMQEEINERDIQIREQRSKIESLEEICQDLENTISQFRELVMQLQSELDSLRTQTQTVQSEYAAATSQTAAMMSLNLKLQSTASKNQAKNIDLEIKRIEAREARELLSIVQPYLPQIYVESDSDATSCYLLFQRMALKTDLINLVTAQMHGLPDSLNGSVTDTLVGVCELRGAVAVLSTICKRFAAILRHCDVESFLNVGRLYSEIAPLEKRIDMHIDLLRREEFREVECVSDINKIQVQFDHLAETYFEHFEYDIGERELGYALSLDHDLDMYAASIGLTKTAVETVLKDEDVVLELGDANAQEAFFEPIQKSLDQYKSAKAISRKLTKRLEELTDESSALKATIAPQLKALSNIVSDLVNFGIQLAQQTMPYIYDARASKHSFQLSKVLSFVGDVASSTVWKNKKDISSCWDALCDAMSQVITQANALLPITMEAQNIIKINGAAPWVIRVEEIKANMAINVEAERKVAQLHEEIQGLVRNLKAKEQQSQESTVKIELMERRMETVKKQADTIADLEDELAKARKQEKSYQDATDQLQADLDALEQENIKLKAAGVYAERQASGNPAVETENIAIEGNLETSHLLEQLDAFRGAVRFLRMENSYLKGQDLLKEISDLPPLPEPVSRRPTPPLDASGLSDTDDSDSEVLSRPAPTLRSLATERKVLYREVIKFSSSPRVVDLSVNAPSRADGTRNGKSWMPKKKTPAYQVWERKVEAERLSRRVQGLLERTSSLSS</sequence>
<reference evidence="11 12" key="1">
    <citation type="journal article" date="2012" name="New Phytol.">
        <title>Insight into trade-off between wood decay and parasitism from the genome of a fungal forest pathogen.</title>
        <authorList>
            <person name="Olson A."/>
            <person name="Aerts A."/>
            <person name="Asiegbu F."/>
            <person name="Belbahri L."/>
            <person name="Bouzid O."/>
            <person name="Broberg A."/>
            <person name="Canback B."/>
            <person name="Coutinho P.M."/>
            <person name="Cullen D."/>
            <person name="Dalman K."/>
            <person name="Deflorio G."/>
            <person name="van Diepen L.T."/>
            <person name="Dunand C."/>
            <person name="Duplessis S."/>
            <person name="Durling M."/>
            <person name="Gonthier P."/>
            <person name="Grimwood J."/>
            <person name="Fossdal C.G."/>
            <person name="Hansson D."/>
            <person name="Henrissat B."/>
            <person name="Hietala A."/>
            <person name="Himmelstrand K."/>
            <person name="Hoffmeister D."/>
            <person name="Hogberg N."/>
            <person name="James T.Y."/>
            <person name="Karlsson M."/>
            <person name="Kohler A."/>
            <person name="Kues U."/>
            <person name="Lee Y.H."/>
            <person name="Lin Y.C."/>
            <person name="Lind M."/>
            <person name="Lindquist E."/>
            <person name="Lombard V."/>
            <person name="Lucas S."/>
            <person name="Lunden K."/>
            <person name="Morin E."/>
            <person name="Murat C."/>
            <person name="Park J."/>
            <person name="Raffaello T."/>
            <person name="Rouze P."/>
            <person name="Salamov A."/>
            <person name="Schmutz J."/>
            <person name="Solheim H."/>
            <person name="Stahlberg J."/>
            <person name="Velez H."/>
            <person name="de Vries R.P."/>
            <person name="Wiebenga A."/>
            <person name="Woodward S."/>
            <person name="Yakovlev I."/>
            <person name="Garbelotto M."/>
            <person name="Martin F."/>
            <person name="Grigoriev I.V."/>
            <person name="Stenlid J."/>
        </authorList>
    </citation>
    <scope>NUCLEOTIDE SEQUENCE [LARGE SCALE GENOMIC DNA]</scope>
    <source>
        <strain evidence="11 12">TC 32-1</strain>
    </source>
</reference>
<feature type="compositionally biased region" description="Low complexity" evidence="9">
    <location>
        <begin position="127"/>
        <end position="136"/>
    </location>
</feature>
<dbReference type="InterPro" id="IPR036859">
    <property type="entry name" value="CAP-Gly_dom_sf"/>
</dbReference>
<dbReference type="EMBL" id="KI925454">
    <property type="protein sequence ID" value="ETW86612.1"/>
    <property type="molecule type" value="Genomic_DNA"/>
</dbReference>
<evidence type="ECO:0000256" key="1">
    <source>
        <dbReference type="ARBA" id="ARBA00004245"/>
    </source>
</evidence>
<keyword evidence="5" id="KW-0243">Dynein</keyword>
<dbReference type="GO" id="GO:0031122">
    <property type="term" value="P:cytoplasmic microtubule organization"/>
    <property type="evidence" value="ECO:0007669"/>
    <property type="project" value="TreeGrafter"/>
</dbReference>
<dbReference type="InterPro" id="IPR022157">
    <property type="entry name" value="Dynactin"/>
</dbReference>
<organism evidence="11 12">
    <name type="scientific">Heterobasidion irregulare (strain TC 32-1)</name>
    <dbReference type="NCBI Taxonomy" id="747525"/>
    <lineage>
        <taxon>Eukaryota</taxon>
        <taxon>Fungi</taxon>
        <taxon>Dikarya</taxon>
        <taxon>Basidiomycota</taxon>
        <taxon>Agaricomycotina</taxon>
        <taxon>Agaricomycetes</taxon>
        <taxon>Russulales</taxon>
        <taxon>Bondarzewiaceae</taxon>
        <taxon>Heterobasidion</taxon>
        <taxon>Heterobasidion annosum species complex</taxon>
    </lineage>
</organism>
<feature type="region of interest" description="Disordered" evidence="9">
    <location>
        <begin position="77"/>
        <end position="167"/>
    </location>
</feature>